<dbReference type="SUPFAM" id="SSF48498">
    <property type="entry name" value="Tetracyclin repressor-like, C-terminal domain"/>
    <property type="match status" value="1"/>
</dbReference>
<dbReference type="SUPFAM" id="SSF46689">
    <property type="entry name" value="Homeodomain-like"/>
    <property type="match status" value="1"/>
</dbReference>
<evidence type="ECO:0000313" key="6">
    <source>
        <dbReference type="EMBL" id="GAA0607530.1"/>
    </source>
</evidence>
<gene>
    <name evidence="6" type="ORF">GCM10009547_06820</name>
</gene>
<dbReference type="PROSITE" id="PS50977">
    <property type="entry name" value="HTH_TETR_2"/>
    <property type="match status" value="1"/>
</dbReference>
<dbReference type="InterPro" id="IPR036271">
    <property type="entry name" value="Tet_transcr_reg_TetR-rel_C_sf"/>
</dbReference>
<accession>A0ABN1GAW7</accession>
<dbReference type="Gene3D" id="1.10.357.10">
    <property type="entry name" value="Tetracycline Repressor, domain 2"/>
    <property type="match status" value="1"/>
</dbReference>
<dbReference type="RefSeq" id="WP_344601612.1">
    <property type="nucleotide sequence ID" value="NZ_BAAAHE010000007.1"/>
</dbReference>
<feature type="domain" description="HTH tetR-type" evidence="5">
    <location>
        <begin position="19"/>
        <end position="80"/>
    </location>
</feature>
<evidence type="ECO:0000256" key="1">
    <source>
        <dbReference type="ARBA" id="ARBA00023015"/>
    </source>
</evidence>
<dbReference type="PANTHER" id="PTHR30055:SF234">
    <property type="entry name" value="HTH-TYPE TRANSCRIPTIONAL REGULATOR BETI"/>
    <property type="match status" value="1"/>
</dbReference>
<evidence type="ECO:0000256" key="4">
    <source>
        <dbReference type="PROSITE-ProRule" id="PRU00335"/>
    </source>
</evidence>
<proteinExistence type="predicted"/>
<dbReference type="Gene3D" id="1.10.10.60">
    <property type="entry name" value="Homeodomain-like"/>
    <property type="match status" value="1"/>
</dbReference>
<dbReference type="Proteomes" id="UP001500957">
    <property type="component" value="Unassembled WGS sequence"/>
</dbReference>
<dbReference type="PANTHER" id="PTHR30055">
    <property type="entry name" value="HTH-TYPE TRANSCRIPTIONAL REGULATOR RUTR"/>
    <property type="match status" value="1"/>
</dbReference>
<keyword evidence="2 4" id="KW-0238">DNA-binding</keyword>
<evidence type="ECO:0000256" key="2">
    <source>
        <dbReference type="ARBA" id="ARBA00023125"/>
    </source>
</evidence>
<dbReference type="InterPro" id="IPR009057">
    <property type="entry name" value="Homeodomain-like_sf"/>
</dbReference>
<evidence type="ECO:0000256" key="3">
    <source>
        <dbReference type="ARBA" id="ARBA00023163"/>
    </source>
</evidence>
<sequence>MKRAPTESVQAAAGRRRREASTAEILAATRRLLSAGDPMASLTVERILAEAGVSRATFYACFPDKHAVVGRLAQESLAWREEVSSEGLADPTVTREQLETLMRAVVGHWRANRPVLAAIVELAEHDPAMRAAWRSAVEEIASQTASHLRVRWTDSADAPSDIDGVATALTWMFERCAHQLAVDDAGAETVSLALTEILWRTVTWRAPRRAR</sequence>
<evidence type="ECO:0000259" key="5">
    <source>
        <dbReference type="PROSITE" id="PS50977"/>
    </source>
</evidence>
<keyword evidence="3" id="KW-0804">Transcription</keyword>
<protein>
    <submittedName>
        <fullName evidence="6">TetR/AcrR family transcriptional regulator</fullName>
    </submittedName>
</protein>
<dbReference type="InterPro" id="IPR001647">
    <property type="entry name" value="HTH_TetR"/>
</dbReference>
<keyword evidence="1" id="KW-0805">Transcription regulation</keyword>
<reference evidence="6 7" key="1">
    <citation type="journal article" date="2019" name="Int. J. Syst. Evol. Microbiol.">
        <title>The Global Catalogue of Microorganisms (GCM) 10K type strain sequencing project: providing services to taxonomists for standard genome sequencing and annotation.</title>
        <authorList>
            <consortium name="The Broad Institute Genomics Platform"/>
            <consortium name="The Broad Institute Genome Sequencing Center for Infectious Disease"/>
            <person name="Wu L."/>
            <person name="Ma J."/>
        </authorList>
    </citation>
    <scope>NUCLEOTIDE SEQUENCE [LARGE SCALE GENOMIC DNA]</scope>
    <source>
        <strain evidence="6 7">JCM 10671</strain>
    </source>
</reference>
<dbReference type="Pfam" id="PF00440">
    <property type="entry name" value="TetR_N"/>
    <property type="match status" value="1"/>
</dbReference>
<evidence type="ECO:0000313" key="7">
    <source>
        <dbReference type="Proteomes" id="UP001500957"/>
    </source>
</evidence>
<dbReference type="EMBL" id="BAAAHE010000007">
    <property type="protein sequence ID" value="GAA0607530.1"/>
    <property type="molecule type" value="Genomic_DNA"/>
</dbReference>
<comment type="caution">
    <text evidence="6">The sequence shown here is derived from an EMBL/GenBank/DDBJ whole genome shotgun (WGS) entry which is preliminary data.</text>
</comment>
<organism evidence="6 7">
    <name type="scientific">Sporichthya brevicatena</name>
    <dbReference type="NCBI Taxonomy" id="171442"/>
    <lineage>
        <taxon>Bacteria</taxon>
        <taxon>Bacillati</taxon>
        <taxon>Actinomycetota</taxon>
        <taxon>Actinomycetes</taxon>
        <taxon>Sporichthyales</taxon>
        <taxon>Sporichthyaceae</taxon>
        <taxon>Sporichthya</taxon>
    </lineage>
</organism>
<keyword evidence="7" id="KW-1185">Reference proteome</keyword>
<feature type="DNA-binding region" description="H-T-H motif" evidence="4">
    <location>
        <begin position="43"/>
        <end position="62"/>
    </location>
</feature>
<dbReference type="InterPro" id="IPR050109">
    <property type="entry name" value="HTH-type_TetR-like_transc_reg"/>
</dbReference>
<name>A0ABN1GAW7_9ACTN</name>